<feature type="transmembrane region" description="Helical" evidence="8">
    <location>
        <begin position="224"/>
        <end position="246"/>
    </location>
</feature>
<keyword evidence="10" id="KW-1185">Reference proteome</keyword>
<dbReference type="Pfam" id="PF03547">
    <property type="entry name" value="Mem_trans"/>
    <property type="match status" value="1"/>
</dbReference>
<dbReference type="Gene3D" id="1.20.1530.20">
    <property type="match status" value="1"/>
</dbReference>
<evidence type="ECO:0000256" key="5">
    <source>
        <dbReference type="ARBA" id="ARBA00022692"/>
    </source>
</evidence>
<evidence type="ECO:0000256" key="2">
    <source>
        <dbReference type="ARBA" id="ARBA00010145"/>
    </source>
</evidence>
<feature type="transmembrane region" description="Helical" evidence="8">
    <location>
        <begin position="35"/>
        <end position="54"/>
    </location>
</feature>
<evidence type="ECO:0000256" key="8">
    <source>
        <dbReference type="SAM" id="Phobius"/>
    </source>
</evidence>
<feature type="transmembrane region" description="Helical" evidence="8">
    <location>
        <begin position="126"/>
        <end position="146"/>
    </location>
</feature>
<reference evidence="9" key="2">
    <citation type="submission" date="2020-09" db="EMBL/GenBank/DDBJ databases">
        <authorList>
            <person name="Sun Q."/>
            <person name="Zhou Y."/>
        </authorList>
    </citation>
    <scope>NUCLEOTIDE SEQUENCE</scope>
    <source>
        <strain evidence="9">CGMCC 1.12408</strain>
    </source>
</reference>
<evidence type="ECO:0000256" key="7">
    <source>
        <dbReference type="ARBA" id="ARBA00023136"/>
    </source>
</evidence>
<feature type="transmembrane region" description="Helical" evidence="8">
    <location>
        <begin position="7"/>
        <end position="29"/>
    </location>
</feature>
<keyword evidence="3" id="KW-0813">Transport</keyword>
<dbReference type="GO" id="GO:0005886">
    <property type="term" value="C:plasma membrane"/>
    <property type="evidence" value="ECO:0007669"/>
    <property type="project" value="UniProtKB-SubCell"/>
</dbReference>
<protein>
    <submittedName>
        <fullName evidence="9">Transporter</fullName>
    </submittedName>
</protein>
<dbReference type="RefSeq" id="WP_188386184.1">
    <property type="nucleotide sequence ID" value="NZ_BMEY01000029.1"/>
</dbReference>
<evidence type="ECO:0000256" key="3">
    <source>
        <dbReference type="ARBA" id="ARBA00022448"/>
    </source>
</evidence>
<name>A0A916SB08_9BACI</name>
<dbReference type="InterPro" id="IPR038770">
    <property type="entry name" value="Na+/solute_symporter_sf"/>
</dbReference>
<evidence type="ECO:0000313" key="10">
    <source>
        <dbReference type="Proteomes" id="UP000613512"/>
    </source>
</evidence>
<comment type="subcellular location">
    <subcellularLocation>
        <location evidence="1">Cell membrane</location>
        <topology evidence="1">Multi-pass membrane protein</topology>
    </subcellularLocation>
</comment>
<evidence type="ECO:0000256" key="1">
    <source>
        <dbReference type="ARBA" id="ARBA00004651"/>
    </source>
</evidence>
<dbReference type="EMBL" id="BMEY01000029">
    <property type="protein sequence ID" value="GGA91290.1"/>
    <property type="molecule type" value="Genomic_DNA"/>
</dbReference>
<dbReference type="AlphaFoldDB" id="A0A916SB08"/>
<dbReference type="InterPro" id="IPR004776">
    <property type="entry name" value="Mem_transp_PIN-like"/>
</dbReference>
<evidence type="ECO:0000256" key="6">
    <source>
        <dbReference type="ARBA" id="ARBA00022989"/>
    </source>
</evidence>
<feature type="transmembrane region" description="Helical" evidence="8">
    <location>
        <begin position="63"/>
        <end position="84"/>
    </location>
</feature>
<dbReference type="GO" id="GO:0055085">
    <property type="term" value="P:transmembrane transport"/>
    <property type="evidence" value="ECO:0007669"/>
    <property type="project" value="InterPro"/>
</dbReference>
<organism evidence="9 10">
    <name type="scientific">Ornithinibacillus halotolerans</name>
    <dbReference type="NCBI Taxonomy" id="1274357"/>
    <lineage>
        <taxon>Bacteria</taxon>
        <taxon>Bacillati</taxon>
        <taxon>Bacillota</taxon>
        <taxon>Bacilli</taxon>
        <taxon>Bacillales</taxon>
        <taxon>Bacillaceae</taxon>
        <taxon>Ornithinibacillus</taxon>
    </lineage>
</organism>
<dbReference type="Proteomes" id="UP000613512">
    <property type="component" value="Unassembled WGS sequence"/>
</dbReference>
<evidence type="ECO:0000256" key="4">
    <source>
        <dbReference type="ARBA" id="ARBA00022475"/>
    </source>
</evidence>
<accession>A0A916SB08</accession>
<reference evidence="9" key="1">
    <citation type="journal article" date="2014" name="Int. J. Syst. Evol. Microbiol.">
        <title>Complete genome sequence of Corynebacterium casei LMG S-19264T (=DSM 44701T), isolated from a smear-ripened cheese.</title>
        <authorList>
            <consortium name="US DOE Joint Genome Institute (JGI-PGF)"/>
            <person name="Walter F."/>
            <person name="Albersmeier A."/>
            <person name="Kalinowski J."/>
            <person name="Ruckert C."/>
        </authorList>
    </citation>
    <scope>NUCLEOTIDE SEQUENCE</scope>
    <source>
        <strain evidence="9">CGMCC 1.12408</strain>
    </source>
</reference>
<gene>
    <name evidence="9" type="ORF">GCM10008025_37220</name>
</gene>
<sequence>MDIFFQILVNVIIPVFFLIGVGAILHRIFNFDINTLSKLNMYLFLPTLCFVNIYENKIEGDTLLYIFIFLVLQSGVLMILSAWISKIAKFDSGTTSVFKNSVVLINSGNFGIPVSQLVFSHNPLGASIQITVMIFQNLLTYTYGLFNSISADSNNRLKAIVEFLKNPVIYAFILGLGLHALNVKIPGFIWVPINNISDAFLAVALITLGVQSAFIKINRFPLPLILSLFGRLILAPAIALLIIFVLNLEGTTAQALFIASSFPTSRNSALLALEYKNSPEYAAQTVLMSTIFSMITVSIVVYLSTILF</sequence>
<keyword evidence="4" id="KW-1003">Cell membrane</keyword>
<comment type="caution">
    <text evidence="9">The sequence shown here is derived from an EMBL/GenBank/DDBJ whole genome shotgun (WGS) entry which is preliminary data.</text>
</comment>
<keyword evidence="6 8" id="KW-1133">Transmembrane helix</keyword>
<feature type="transmembrane region" description="Helical" evidence="8">
    <location>
        <begin position="199"/>
        <end position="217"/>
    </location>
</feature>
<evidence type="ECO:0000313" key="9">
    <source>
        <dbReference type="EMBL" id="GGA91290.1"/>
    </source>
</evidence>
<proteinExistence type="inferred from homology"/>
<feature type="transmembrane region" description="Helical" evidence="8">
    <location>
        <begin position="281"/>
        <end position="303"/>
    </location>
</feature>
<feature type="transmembrane region" description="Helical" evidence="8">
    <location>
        <begin position="167"/>
        <end position="193"/>
    </location>
</feature>
<keyword evidence="5 8" id="KW-0812">Transmembrane</keyword>
<dbReference type="PANTHER" id="PTHR36838">
    <property type="entry name" value="AUXIN EFFLUX CARRIER FAMILY PROTEIN"/>
    <property type="match status" value="1"/>
</dbReference>
<keyword evidence="7 8" id="KW-0472">Membrane</keyword>
<comment type="similarity">
    <text evidence="2">Belongs to the auxin efflux carrier (TC 2.A.69) family.</text>
</comment>
<dbReference type="PANTHER" id="PTHR36838:SF1">
    <property type="entry name" value="SLR1864 PROTEIN"/>
    <property type="match status" value="1"/>
</dbReference>